<feature type="compositionally biased region" description="Low complexity" evidence="1">
    <location>
        <begin position="34"/>
        <end position="53"/>
    </location>
</feature>
<protein>
    <submittedName>
        <fullName evidence="2">Uncharacterized protein</fullName>
    </submittedName>
</protein>
<organism evidence="2 3">
    <name type="scientific">Venturia nashicola</name>
    <dbReference type="NCBI Taxonomy" id="86259"/>
    <lineage>
        <taxon>Eukaryota</taxon>
        <taxon>Fungi</taxon>
        <taxon>Dikarya</taxon>
        <taxon>Ascomycota</taxon>
        <taxon>Pezizomycotina</taxon>
        <taxon>Dothideomycetes</taxon>
        <taxon>Pleosporomycetidae</taxon>
        <taxon>Venturiales</taxon>
        <taxon>Venturiaceae</taxon>
        <taxon>Venturia</taxon>
    </lineage>
</organism>
<proteinExistence type="predicted"/>
<accession>A0A4Z1NRH2</accession>
<evidence type="ECO:0000256" key="1">
    <source>
        <dbReference type="SAM" id="MobiDB-lite"/>
    </source>
</evidence>
<sequence length="101" mass="10581">MPSQPTAASYTYSRSSSIVSFDSMHEEAFPTRNASISSTASMKSTSTTSSTADSKLDTKDIASANRLRYATHVAAMFGVSPTTLAATLIPTSTCASGHDHL</sequence>
<feature type="region of interest" description="Disordered" evidence="1">
    <location>
        <begin position="32"/>
        <end position="57"/>
    </location>
</feature>
<name>A0A4Z1NRH2_9PEZI</name>
<gene>
    <name evidence="2" type="ORF">E6O75_ATG09720</name>
</gene>
<keyword evidence="3" id="KW-1185">Reference proteome</keyword>
<evidence type="ECO:0000313" key="3">
    <source>
        <dbReference type="Proteomes" id="UP000298493"/>
    </source>
</evidence>
<evidence type="ECO:0000313" key="2">
    <source>
        <dbReference type="EMBL" id="TID16954.1"/>
    </source>
</evidence>
<reference evidence="2 3" key="1">
    <citation type="submission" date="2019-04" db="EMBL/GenBank/DDBJ databases">
        <title>High contiguity whole genome sequence and gene annotation resource for two Venturia nashicola isolates.</title>
        <authorList>
            <person name="Prokchorchik M."/>
            <person name="Won K."/>
            <person name="Lee Y."/>
            <person name="Choi E.D."/>
            <person name="Segonzac C."/>
            <person name="Sohn K.H."/>
        </authorList>
    </citation>
    <scope>NUCLEOTIDE SEQUENCE [LARGE SCALE GENOMIC DNA]</scope>
    <source>
        <strain evidence="2 3">PRI2</strain>
    </source>
</reference>
<dbReference type="Proteomes" id="UP000298493">
    <property type="component" value="Unassembled WGS sequence"/>
</dbReference>
<dbReference type="OrthoDB" id="3936406at2759"/>
<comment type="caution">
    <text evidence="2">The sequence shown here is derived from an EMBL/GenBank/DDBJ whole genome shotgun (WGS) entry which is preliminary data.</text>
</comment>
<dbReference type="EMBL" id="SNSC02000017">
    <property type="protein sequence ID" value="TID16954.1"/>
    <property type="molecule type" value="Genomic_DNA"/>
</dbReference>
<dbReference type="AlphaFoldDB" id="A0A4Z1NRH2"/>